<organism evidence="2 3">
    <name type="scientific">Rotaria socialis</name>
    <dbReference type="NCBI Taxonomy" id="392032"/>
    <lineage>
        <taxon>Eukaryota</taxon>
        <taxon>Metazoa</taxon>
        <taxon>Spiralia</taxon>
        <taxon>Gnathifera</taxon>
        <taxon>Rotifera</taxon>
        <taxon>Eurotatoria</taxon>
        <taxon>Bdelloidea</taxon>
        <taxon>Philodinida</taxon>
        <taxon>Philodinidae</taxon>
        <taxon>Rotaria</taxon>
    </lineage>
</organism>
<gene>
    <name evidence="1" type="ORF">KIK155_LOCUS7522</name>
    <name evidence="2" type="ORF">TOA249_LOCUS21321</name>
</gene>
<reference evidence="2" key="1">
    <citation type="submission" date="2021-02" db="EMBL/GenBank/DDBJ databases">
        <authorList>
            <person name="Nowell W R."/>
        </authorList>
    </citation>
    <scope>NUCLEOTIDE SEQUENCE</scope>
</reference>
<sequence length="144" mass="16585">MKAEALGISLTPNVEGKLEDEFFFEFSTTTPTVLEFLPTGEVSTLKPTFFLLFDQKIDKSEIFKHLCVVSGNEHKMSTKKLKLVDETTAKSEFKLFINEKEENHEQYIACTFKDDLLKATQYTIQALNIHKTMIEKYSWSNTTT</sequence>
<proteinExistence type="predicted"/>
<evidence type="ECO:0000313" key="2">
    <source>
        <dbReference type="EMBL" id="CAF4766322.1"/>
    </source>
</evidence>
<dbReference type="AlphaFoldDB" id="A0A821MEZ9"/>
<evidence type="ECO:0000313" key="1">
    <source>
        <dbReference type="EMBL" id="CAF3394480.1"/>
    </source>
</evidence>
<comment type="caution">
    <text evidence="2">The sequence shown here is derived from an EMBL/GenBank/DDBJ whole genome shotgun (WGS) entry which is preliminary data.</text>
</comment>
<dbReference type="EMBL" id="CAJNYV010000927">
    <property type="protein sequence ID" value="CAF3394480.1"/>
    <property type="molecule type" value="Genomic_DNA"/>
</dbReference>
<dbReference type="Proteomes" id="UP000663838">
    <property type="component" value="Unassembled WGS sequence"/>
</dbReference>
<dbReference type="Proteomes" id="UP000663865">
    <property type="component" value="Unassembled WGS sequence"/>
</dbReference>
<dbReference type="EMBL" id="CAJOBS010001829">
    <property type="protein sequence ID" value="CAF4766322.1"/>
    <property type="molecule type" value="Genomic_DNA"/>
</dbReference>
<accession>A0A821MEZ9</accession>
<name>A0A821MEZ9_9BILA</name>
<protein>
    <submittedName>
        <fullName evidence="2">Uncharacterized protein</fullName>
    </submittedName>
</protein>
<evidence type="ECO:0000313" key="3">
    <source>
        <dbReference type="Proteomes" id="UP000663838"/>
    </source>
</evidence>